<dbReference type="RefSeq" id="WP_136822566.1">
    <property type="nucleotide sequence ID" value="NZ_BMJX01000007.1"/>
</dbReference>
<organism evidence="2 3">
    <name type="scientific">Sphingobacterium alkalisoli</name>
    <dbReference type="NCBI Taxonomy" id="1874115"/>
    <lineage>
        <taxon>Bacteria</taxon>
        <taxon>Pseudomonadati</taxon>
        <taxon>Bacteroidota</taxon>
        <taxon>Sphingobacteriia</taxon>
        <taxon>Sphingobacteriales</taxon>
        <taxon>Sphingobacteriaceae</taxon>
        <taxon>Sphingobacterium</taxon>
    </lineage>
</organism>
<evidence type="ECO:0008006" key="4">
    <source>
        <dbReference type="Google" id="ProtNLM"/>
    </source>
</evidence>
<dbReference type="Proteomes" id="UP000309872">
    <property type="component" value="Unassembled WGS sequence"/>
</dbReference>
<feature type="compositionally biased region" description="Polar residues" evidence="1">
    <location>
        <begin position="89"/>
        <end position="104"/>
    </location>
</feature>
<keyword evidence="3" id="KW-1185">Reference proteome</keyword>
<dbReference type="AlphaFoldDB" id="A0A4V5LXJ1"/>
<reference evidence="2 3" key="1">
    <citation type="submission" date="2019-04" db="EMBL/GenBank/DDBJ databases">
        <title>Sphingobacterium olei sp. nov., isolated from oil-contaminated soil.</title>
        <authorList>
            <person name="Liu B."/>
        </authorList>
    </citation>
    <scope>NUCLEOTIDE SEQUENCE [LARGE SCALE GENOMIC DNA]</scope>
    <source>
        <strain evidence="2 3">Y3L14</strain>
    </source>
</reference>
<feature type="region of interest" description="Disordered" evidence="1">
    <location>
        <begin position="89"/>
        <end position="139"/>
    </location>
</feature>
<protein>
    <recommendedName>
        <fullName evidence="4">Redoxin domain-containing protein</fullName>
    </recommendedName>
</protein>
<name>A0A4V5LXJ1_9SPHI</name>
<proteinExistence type="predicted"/>
<evidence type="ECO:0000256" key="1">
    <source>
        <dbReference type="SAM" id="MobiDB-lite"/>
    </source>
</evidence>
<gene>
    <name evidence="2" type="ORF">FAZ19_20135</name>
</gene>
<dbReference type="InterPro" id="IPR036249">
    <property type="entry name" value="Thioredoxin-like_sf"/>
</dbReference>
<feature type="compositionally biased region" description="Basic and acidic residues" evidence="1">
    <location>
        <begin position="105"/>
        <end position="138"/>
    </location>
</feature>
<accession>A0A4V5LXJ1</accession>
<feature type="region of interest" description="Disordered" evidence="1">
    <location>
        <begin position="257"/>
        <end position="290"/>
    </location>
</feature>
<evidence type="ECO:0000313" key="2">
    <source>
        <dbReference type="EMBL" id="TJY62779.1"/>
    </source>
</evidence>
<evidence type="ECO:0000313" key="3">
    <source>
        <dbReference type="Proteomes" id="UP000309872"/>
    </source>
</evidence>
<feature type="compositionally biased region" description="Basic and acidic residues" evidence="1">
    <location>
        <begin position="263"/>
        <end position="283"/>
    </location>
</feature>
<sequence>MRKFRNWERYVLFLKKKDNSLESEIPLNIAQNEINTDKAWPKPFAFIRTLFGTFTPSVCTRAVTASGKGNPFFDNPSTALRVGFDSLPKNSRSAVEQQSKTSRTALEEESKRSRRTLEQDPKECRTSLEQQRKSETPRFPRTSLLLSNKVVHSCPKQVLPTRQVCVKYTLSTDIVLNEHSTKAPISAVRWPYAMSILYNIARIFKAIAHKNGTSTIQNPYYANTADRDNTLPCTYQVLPASDRHGFSTASRRLRAPMAIGARSDNDRSAKPEKQNKGRRKGELRQNTVRTTSEKNALNLLSLYQKATVSIRVTYQKYSLDLLKTYHRLTKKLPTRYREVGNKLVALYRNATADLHAFGSLTVASARRVRLSPSKRSAVFSTFLLCLVVLFSDAQAQSAGERAVEGLTEISIPGGGMVIGDSLPEAFWNQELQVINHPQGLTKIKLADYRDKLLVLDFLNTACVPCIASVDKWHQLQERYRQEVAVLPVHLYGDNQRIGPFAEKKGWTLPIAVGNTADTIINRLFYSYKSFGQVWIHDGRLLAIPHHKDVTPELIGKALRRIPLGITMNDFLTYFDKRYTGGAADGKSR</sequence>
<comment type="caution">
    <text evidence="2">The sequence shown here is derived from an EMBL/GenBank/DDBJ whole genome shotgun (WGS) entry which is preliminary data.</text>
</comment>
<dbReference type="EMBL" id="SUKA01000007">
    <property type="protein sequence ID" value="TJY62779.1"/>
    <property type="molecule type" value="Genomic_DNA"/>
</dbReference>
<dbReference type="OrthoDB" id="793244at2"/>
<dbReference type="Gene3D" id="3.40.30.10">
    <property type="entry name" value="Glutaredoxin"/>
    <property type="match status" value="1"/>
</dbReference>
<dbReference type="SUPFAM" id="SSF52833">
    <property type="entry name" value="Thioredoxin-like"/>
    <property type="match status" value="1"/>
</dbReference>